<evidence type="ECO:0000259" key="5">
    <source>
        <dbReference type="PROSITE" id="PS50931"/>
    </source>
</evidence>
<reference evidence="6 7" key="1">
    <citation type="journal article" date="2018" name="Int. J. Syst. Evol. Microbiol.">
        <title>Rubneribacter badeniensis gen. nov., sp. nov. and Enteroscipio rubneri gen. nov., sp. nov., new members of the Eggerthellaceae isolated from human faeces.</title>
        <authorList>
            <person name="Danylec N."/>
            <person name="Gobl A."/>
            <person name="Stoll D.A."/>
            <person name="Hetzer B."/>
            <person name="Kulling S.E."/>
            <person name="Huch M."/>
        </authorList>
    </citation>
    <scope>NUCLEOTIDE SEQUENCE [LARGE SCALE GENOMIC DNA]</scope>
    <source>
        <strain evidence="6 7">ResAG-85</strain>
    </source>
</reference>
<gene>
    <name evidence="6" type="ORF">C2L80_10710</name>
</gene>
<evidence type="ECO:0000313" key="7">
    <source>
        <dbReference type="Proteomes" id="UP000236488"/>
    </source>
</evidence>
<keyword evidence="4" id="KW-0804">Transcription</keyword>
<evidence type="ECO:0000313" key="6">
    <source>
        <dbReference type="EMBL" id="PNV64666.1"/>
    </source>
</evidence>
<keyword evidence="7" id="KW-1185">Reference proteome</keyword>
<dbReference type="PROSITE" id="PS50931">
    <property type="entry name" value="HTH_LYSR"/>
    <property type="match status" value="1"/>
</dbReference>
<dbReference type="InterPro" id="IPR036388">
    <property type="entry name" value="WH-like_DNA-bd_sf"/>
</dbReference>
<dbReference type="Gene3D" id="3.40.190.290">
    <property type="match status" value="1"/>
</dbReference>
<dbReference type="InterPro" id="IPR005119">
    <property type="entry name" value="LysR_subst-bd"/>
</dbReference>
<dbReference type="PRINTS" id="PR00039">
    <property type="entry name" value="HTHLYSR"/>
</dbReference>
<dbReference type="GO" id="GO:0003700">
    <property type="term" value="F:DNA-binding transcription factor activity"/>
    <property type="evidence" value="ECO:0007669"/>
    <property type="project" value="InterPro"/>
</dbReference>
<dbReference type="GO" id="GO:0032993">
    <property type="term" value="C:protein-DNA complex"/>
    <property type="evidence" value="ECO:0007669"/>
    <property type="project" value="TreeGrafter"/>
</dbReference>
<organism evidence="6 7">
    <name type="scientific">Rubneribacter badeniensis</name>
    <dbReference type="NCBI Taxonomy" id="2070688"/>
    <lineage>
        <taxon>Bacteria</taxon>
        <taxon>Bacillati</taxon>
        <taxon>Actinomycetota</taxon>
        <taxon>Coriobacteriia</taxon>
        <taxon>Eggerthellales</taxon>
        <taxon>Eggerthellaceae</taxon>
        <taxon>Rubneribacter</taxon>
    </lineage>
</organism>
<dbReference type="SUPFAM" id="SSF53850">
    <property type="entry name" value="Periplasmic binding protein-like II"/>
    <property type="match status" value="1"/>
</dbReference>
<evidence type="ECO:0000256" key="3">
    <source>
        <dbReference type="ARBA" id="ARBA00023125"/>
    </source>
</evidence>
<dbReference type="FunFam" id="1.10.10.10:FF:000001">
    <property type="entry name" value="LysR family transcriptional regulator"/>
    <property type="match status" value="1"/>
</dbReference>
<comment type="caution">
    <text evidence="6">The sequence shown here is derived from an EMBL/GenBank/DDBJ whole genome shotgun (WGS) entry which is preliminary data.</text>
</comment>
<evidence type="ECO:0000256" key="2">
    <source>
        <dbReference type="ARBA" id="ARBA00023015"/>
    </source>
</evidence>
<feature type="domain" description="HTH lysR-type" evidence="5">
    <location>
        <begin position="117"/>
        <end position="174"/>
    </location>
</feature>
<dbReference type="CDD" id="cd05466">
    <property type="entry name" value="PBP2_LTTR_substrate"/>
    <property type="match status" value="1"/>
</dbReference>
<proteinExistence type="inferred from homology"/>
<dbReference type="Gene3D" id="1.10.10.10">
    <property type="entry name" value="Winged helix-like DNA-binding domain superfamily/Winged helix DNA-binding domain"/>
    <property type="match status" value="1"/>
</dbReference>
<dbReference type="Pfam" id="PF03466">
    <property type="entry name" value="LysR_substrate"/>
    <property type="match status" value="1"/>
</dbReference>
<dbReference type="SUPFAM" id="SSF46785">
    <property type="entry name" value="Winged helix' DNA-binding domain"/>
    <property type="match status" value="1"/>
</dbReference>
<dbReference type="Proteomes" id="UP000236488">
    <property type="component" value="Unassembled WGS sequence"/>
</dbReference>
<dbReference type="GO" id="GO:0003677">
    <property type="term" value="F:DNA binding"/>
    <property type="evidence" value="ECO:0007669"/>
    <property type="project" value="UniProtKB-KW"/>
</dbReference>
<dbReference type="AlphaFoldDB" id="A0A2K2U2V4"/>
<protein>
    <recommendedName>
        <fullName evidence="5">HTH lysR-type domain-containing protein</fullName>
    </recommendedName>
</protein>
<dbReference type="InterPro" id="IPR000847">
    <property type="entry name" value="LysR_HTH_N"/>
</dbReference>
<keyword evidence="3" id="KW-0238">DNA-binding</keyword>
<keyword evidence="2" id="KW-0805">Transcription regulation</keyword>
<dbReference type="PANTHER" id="PTHR30346:SF28">
    <property type="entry name" value="HTH-TYPE TRANSCRIPTIONAL REGULATOR CYNR"/>
    <property type="match status" value="1"/>
</dbReference>
<evidence type="ECO:0000256" key="4">
    <source>
        <dbReference type="ARBA" id="ARBA00023163"/>
    </source>
</evidence>
<dbReference type="PANTHER" id="PTHR30346">
    <property type="entry name" value="TRANSCRIPTIONAL DUAL REGULATOR HCAR-RELATED"/>
    <property type="match status" value="1"/>
</dbReference>
<sequence>MGACRCRCLRACGVARGLSAPCPMRGRFLGGEGSVGMRGVDAVLCAAFEPPDLVPALSRLGPPPFRPVACLSALCGAHGGKVSGQSCRTSVAAGALRHRVSGARRLLRSFGEQEERMDLVQLRRFLAVAETEHITESARRLGTTQPALSRSIRALERELGVSLFERSGRNVRLTPCGELLRRRASPLVAGIDGLGRELAAFCEGGRHVVRIDVRAASEAVTEAMEAYKRKRPDVRFELGRSADRAGCDVLVDALGADKELAGVVGWGGFEVTAFFEERIGVLVPLESGVSESASLRELTEGGVVYPAREGGFRSLCDELCARHGVAPDVVFAGGGPSLVCDMVALGQGTGFWPERSWGDPPSGDVRLVRVREGGFARRVVIASPAGCELDGEPRLFLEYLVCRLGARWVR</sequence>
<name>A0A2K2U2V4_9ACTN</name>
<dbReference type="InterPro" id="IPR036390">
    <property type="entry name" value="WH_DNA-bd_sf"/>
</dbReference>
<accession>A0A2K2U2V4</accession>
<dbReference type="Pfam" id="PF00126">
    <property type="entry name" value="HTH_1"/>
    <property type="match status" value="1"/>
</dbReference>
<dbReference type="EMBL" id="PPEL01000076">
    <property type="protein sequence ID" value="PNV64666.1"/>
    <property type="molecule type" value="Genomic_DNA"/>
</dbReference>
<comment type="similarity">
    <text evidence="1">Belongs to the LysR transcriptional regulatory family.</text>
</comment>
<evidence type="ECO:0000256" key="1">
    <source>
        <dbReference type="ARBA" id="ARBA00009437"/>
    </source>
</evidence>